<keyword evidence="3" id="KW-0540">Nuclease</keyword>
<keyword evidence="9" id="KW-1185">Reference proteome</keyword>
<comment type="caution">
    <text evidence="8">The sequence shown here is derived from an EMBL/GenBank/DDBJ whole genome shotgun (WGS) entry which is preliminary data.</text>
</comment>
<evidence type="ECO:0000313" key="8">
    <source>
        <dbReference type="EMBL" id="OGX90325.1"/>
    </source>
</evidence>
<keyword evidence="4" id="KW-0378">Hydrolase</keyword>
<dbReference type="Gene3D" id="1.10.287.1040">
    <property type="entry name" value="Exonuclease VII, small subunit"/>
    <property type="match status" value="1"/>
</dbReference>
<evidence type="ECO:0000256" key="3">
    <source>
        <dbReference type="ARBA" id="ARBA00022722"/>
    </source>
</evidence>
<dbReference type="InterPro" id="IPR003761">
    <property type="entry name" value="Exonuc_VII_S"/>
</dbReference>
<organism evidence="8 9">
    <name type="scientific">Hymenobacter coccineus</name>
    <dbReference type="NCBI Taxonomy" id="1908235"/>
    <lineage>
        <taxon>Bacteria</taxon>
        <taxon>Pseudomonadati</taxon>
        <taxon>Bacteroidota</taxon>
        <taxon>Cytophagia</taxon>
        <taxon>Cytophagales</taxon>
        <taxon>Hymenobacteraceae</taxon>
        <taxon>Hymenobacter</taxon>
    </lineage>
</organism>
<dbReference type="GO" id="GO:0009318">
    <property type="term" value="C:exodeoxyribonuclease VII complex"/>
    <property type="evidence" value="ECO:0007669"/>
    <property type="project" value="UniProtKB-UniRule"/>
</dbReference>
<evidence type="ECO:0000256" key="1">
    <source>
        <dbReference type="ARBA" id="ARBA00009998"/>
    </source>
</evidence>
<accession>A0A1G1THH9</accession>
<feature type="compositionally biased region" description="Acidic residues" evidence="7">
    <location>
        <begin position="60"/>
        <end position="106"/>
    </location>
</feature>
<dbReference type="Pfam" id="PF02609">
    <property type="entry name" value="Exonuc_VII_S"/>
    <property type="match status" value="1"/>
</dbReference>
<keyword evidence="5" id="KW-0269">Exonuclease</keyword>
<dbReference type="RefSeq" id="WP_070743230.1">
    <property type="nucleotide sequence ID" value="NZ_MDZA01000165.1"/>
</dbReference>
<dbReference type="NCBIfam" id="TIGR01280">
    <property type="entry name" value="xseB"/>
    <property type="match status" value="1"/>
</dbReference>
<sequence length="122" mass="13733">MPTYAESLAELETILRALETDAVDVDDLTARVERSAELIRLCRHKLRHAEASLDRVFDNLDNDEEGPGPDEEEDDTDDEEIPEDDTDEEEDDEDDGESEEDEDDDRDQAGGAGRPAPPAWKF</sequence>
<reference evidence="8 9" key="1">
    <citation type="submission" date="2016-08" db="EMBL/GenBank/DDBJ databases">
        <title>Hymenobacter coccineus sp. nov., Hymenobacter lapidarius sp. nov. and Hymenobacter glacialis sp. nov., isolated from Antarctic soil.</title>
        <authorList>
            <person name="Sedlacek I."/>
            <person name="Kralova S."/>
            <person name="Kyrova K."/>
            <person name="Maslanova I."/>
            <person name="Stankova E."/>
            <person name="Vrbovska V."/>
            <person name="Nemec M."/>
            <person name="Bartak M."/>
            <person name="Svec P."/>
            <person name="Busse H.-J."/>
            <person name="Pantucek R."/>
        </authorList>
    </citation>
    <scope>NUCLEOTIDE SEQUENCE [LARGE SCALE GENOMIC DNA]</scope>
    <source>
        <strain evidence="8 9">CCM 8649</strain>
    </source>
</reference>
<comment type="similarity">
    <text evidence="1">Belongs to the XseB family.</text>
</comment>
<proteinExistence type="inferred from homology"/>
<gene>
    <name evidence="8" type="ORF">BEN49_23195</name>
</gene>
<dbReference type="EMBL" id="MDZA01000165">
    <property type="protein sequence ID" value="OGX90325.1"/>
    <property type="molecule type" value="Genomic_DNA"/>
</dbReference>
<evidence type="ECO:0000313" key="9">
    <source>
        <dbReference type="Proteomes" id="UP000177506"/>
    </source>
</evidence>
<dbReference type="InterPro" id="IPR037004">
    <property type="entry name" value="Exonuc_VII_ssu_sf"/>
</dbReference>
<dbReference type="Proteomes" id="UP000177506">
    <property type="component" value="Unassembled WGS sequence"/>
</dbReference>
<evidence type="ECO:0000256" key="4">
    <source>
        <dbReference type="ARBA" id="ARBA00022801"/>
    </source>
</evidence>
<name>A0A1G1THH9_9BACT</name>
<keyword evidence="2" id="KW-0963">Cytoplasm</keyword>
<evidence type="ECO:0000256" key="5">
    <source>
        <dbReference type="ARBA" id="ARBA00022839"/>
    </source>
</evidence>
<protein>
    <recommendedName>
        <fullName evidence="6">Exodeoxyribonuclease VII small subunit</fullName>
        <ecNumber evidence="6">3.1.11.6</ecNumber>
    </recommendedName>
</protein>
<evidence type="ECO:0000256" key="2">
    <source>
        <dbReference type="ARBA" id="ARBA00022490"/>
    </source>
</evidence>
<dbReference type="SUPFAM" id="SSF116842">
    <property type="entry name" value="XseB-like"/>
    <property type="match status" value="1"/>
</dbReference>
<feature type="region of interest" description="Disordered" evidence="7">
    <location>
        <begin position="52"/>
        <end position="122"/>
    </location>
</feature>
<dbReference type="AlphaFoldDB" id="A0A1G1THH9"/>
<evidence type="ECO:0000256" key="7">
    <source>
        <dbReference type="SAM" id="MobiDB-lite"/>
    </source>
</evidence>
<dbReference type="GO" id="GO:0006308">
    <property type="term" value="P:DNA catabolic process"/>
    <property type="evidence" value="ECO:0007669"/>
    <property type="project" value="UniProtKB-UniRule"/>
</dbReference>
<dbReference type="GO" id="GO:0008855">
    <property type="term" value="F:exodeoxyribonuclease VII activity"/>
    <property type="evidence" value="ECO:0007669"/>
    <property type="project" value="UniProtKB-UniRule"/>
</dbReference>
<dbReference type="EC" id="3.1.11.6" evidence="6"/>
<evidence type="ECO:0000256" key="6">
    <source>
        <dbReference type="NCBIfam" id="TIGR01280"/>
    </source>
</evidence>